<proteinExistence type="predicted"/>
<evidence type="ECO:0000259" key="2">
    <source>
        <dbReference type="PROSITE" id="PS50157"/>
    </source>
</evidence>
<gene>
    <name evidence="3" type="ORF">ALC62_14796</name>
</gene>
<keyword evidence="4" id="KW-1185">Reference proteome</keyword>
<keyword evidence="1" id="KW-0862">Zinc</keyword>
<dbReference type="GO" id="GO:0008270">
    <property type="term" value="F:zinc ion binding"/>
    <property type="evidence" value="ECO:0007669"/>
    <property type="project" value="UniProtKB-KW"/>
</dbReference>
<dbReference type="PANTHER" id="PTHR47577">
    <property type="entry name" value="THAP DOMAIN-CONTAINING PROTEIN 6"/>
    <property type="match status" value="1"/>
</dbReference>
<sequence length="586" mass="67054">MANGLICFICKKTLYGVRNFSSHFRRSHALMLTKYKASGFFCKQDNCDKHFFKYNSFIRHIKKCHIENVVHSPSSVSIETMNRIENEFPMEVEVPEIGIHANEQMDLSEIENNAVVEHNNAVIENVKSIHDIHSSAAKMISALRVSSSFTGTALKEVVAAVEILLSDILDFVQDKVTDFCTSKDIDVKDPTVETLLSKFKCNDLFKNMDTLTGQIEVLKKNYKYIQPREIPLGYRVDQRFNICKQEWEQKQVYETIQYVSIIETLQLIMSHTDVREYVNLETRSDHDWLVNFIDGQSFQAHEFFNKYPNALRIQLYYDDIVVNNPLGSRVQPHKIGAFYFLIQNLPQYLNSFLGAIHVLILSHTADIDKYDMAAILRPFLQDMKALESDNGVITISNGVEWTLRATLAVVCADGLAAHQLFGLVSPAALHFCRLCMINRNDFKNNINSVTYIAGFVARNVTKIIKCEICASYLIQDKVLSHLQKRKCRGGLISASENLVETCLIAEKVFRTHNNNVFTTKNIISKLVLETIATIPSDVFKNETHLYDQSPLGDHRKQLLEIILITKYFNLRLHHKSASKKDTILLE</sequence>
<dbReference type="Proteomes" id="UP000078542">
    <property type="component" value="Unassembled WGS sequence"/>
</dbReference>
<reference evidence="3 4" key="1">
    <citation type="submission" date="2016-03" db="EMBL/GenBank/DDBJ databases">
        <title>Cyphomyrmex costatus WGS genome.</title>
        <authorList>
            <person name="Nygaard S."/>
            <person name="Hu H."/>
            <person name="Boomsma J."/>
            <person name="Zhang G."/>
        </authorList>
    </citation>
    <scope>NUCLEOTIDE SEQUENCE [LARGE SCALE GENOMIC DNA]</scope>
    <source>
        <strain evidence="3">MS0001</strain>
        <tissue evidence="3">Whole body</tissue>
    </source>
</reference>
<keyword evidence="1" id="KW-0863">Zinc-finger</keyword>
<evidence type="ECO:0000313" key="4">
    <source>
        <dbReference type="Proteomes" id="UP000078542"/>
    </source>
</evidence>
<organism evidence="3 4">
    <name type="scientific">Cyphomyrmex costatus</name>
    <dbReference type="NCBI Taxonomy" id="456900"/>
    <lineage>
        <taxon>Eukaryota</taxon>
        <taxon>Metazoa</taxon>
        <taxon>Ecdysozoa</taxon>
        <taxon>Arthropoda</taxon>
        <taxon>Hexapoda</taxon>
        <taxon>Insecta</taxon>
        <taxon>Pterygota</taxon>
        <taxon>Neoptera</taxon>
        <taxon>Endopterygota</taxon>
        <taxon>Hymenoptera</taxon>
        <taxon>Apocrita</taxon>
        <taxon>Aculeata</taxon>
        <taxon>Formicoidea</taxon>
        <taxon>Formicidae</taxon>
        <taxon>Myrmicinae</taxon>
        <taxon>Cyphomyrmex</taxon>
    </lineage>
</organism>
<dbReference type="PANTHER" id="PTHR47577:SF2">
    <property type="entry name" value="THAP DOMAIN CONTAINING 9"/>
    <property type="match status" value="1"/>
</dbReference>
<dbReference type="PROSITE" id="PS50157">
    <property type="entry name" value="ZINC_FINGER_C2H2_2"/>
    <property type="match status" value="1"/>
</dbReference>
<feature type="domain" description="C2H2-type" evidence="2">
    <location>
        <begin position="40"/>
        <end position="65"/>
    </location>
</feature>
<accession>A0A151I8C6</accession>
<dbReference type="AlphaFoldDB" id="A0A151I8C6"/>
<protein>
    <recommendedName>
        <fullName evidence="2">C2H2-type domain-containing protein</fullName>
    </recommendedName>
</protein>
<keyword evidence="1" id="KW-0479">Metal-binding</keyword>
<dbReference type="EMBL" id="KQ978374">
    <property type="protein sequence ID" value="KYM94567.1"/>
    <property type="molecule type" value="Genomic_DNA"/>
</dbReference>
<evidence type="ECO:0000256" key="1">
    <source>
        <dbReference type="PROSITE-ProRule" id="PRU00042"/>
    </source>
</evidence>
<evidence type="ECO:0000313" key="3">
    <source>
        <dbReference type="EMBL" id="KYM94567.1"/>
    </source>
</evidence>
<dbReference type="SMART" id="SM00355">
    <property type="entry name" value="ZnF_C2H2"/>
    <property type="match status" value="2"/>
</dbReference>
<dbReference type="InterPro" id="IPR013087">
    <property type="entry name" value="Znf_C2H2_type"/>
</dbReference>
<dbReference type="PROSITE" id="PS00028">
    <property type="entry name" value="ZINC_FINGER_C2H2_1"/>
    <property type="match status" value="2"/>
</dbReference>
<name>A0A151I8C6_9HYME</name>